<dbReference type="InParanoid" id="A5DHF7"/>
<name>A5DHF7_PICGU</name>
<gene>
    <name evidence="6" type="ORF">PGUG_02708</name>
</gene>
<dbReference type="VEuPathDB" id="FungiDB:PGUG_02708"/>
<evidence type="ECO:0000313" key="7">
    <source>
        <dbReference type="Proteomes" id="UP000001997"/>
    </source>
</evidence>
<dbReference type="EMBL" id="CH408157">
    <property type="protein sequence ID" value="EDK38610.2"/>
    <property type="molecule type" value="Genomic_DNA"/>
</dbReference>
<dbReference type="Proteomes" id="UP000001997">
    <property type="component" value="Unassembled WGS sequence"/>
</dbReference>
<comment type="catalytic activity">
    <reaction evidence="1">
        <text>(4aS,6R)-4a-hydroxy-L-erythro-5,6,7,8-tetrahydrobiopterin = (6R)-L-erythro-6,7-dihydrobiopterin + H2O</text>
        <dbReference type="Rhea" id="RHEA:11920"/>
        <dbReference type="ChEBI" id="CHEBI:15377"/>
        <dbReference type="ChEBI" id="CHEBI:15642"/>
        <dbReference type="ChEBI" id="CHEBI:43120"/>
        <dbReference type="EC" id="4.2.1.96"/>
    </reaction>
</comment>
<dbReference type="OMA" id="SHMADQM"/>
<proteinExistence type="inferred from homology"/>
<dbReference type="FunCoup" id="A5DHF7">
    <property type="interactions" value="53"/>
</dbReference>
<dbReference type="eggNOG" id="KOG4073">
    <property type="taxonomic scope" value="Eukaryota"/>
</dbReference>
<evidence type="ECO:0000256" key="1">
    <source>
        <dbReference type="ARBA" id="ARBA00001554"/>
    </source>
</evidence>
<dbReference type="EC" id="4.2.1.96" evidence="3"/>
<dbReference type="GO" id="GO:0006729">
    <property type="term" value="P:tetrahydrobiopterin biosynthetic process"/>
    <property type="evidence" value="ECO:0007669"/>
    <property type="project" value="InterPro"/>
</dbReference>
<dbReference type="Pfam" id="PF01329">
    <property type="entry name" value="Pterin_4a"/>
    <property type="match status" value="1"/>
</dbReference>
<dbReference type="Gene3D" id="3.30.1360.20">
    <property type="entry name" value="Transcriptional coactivator/pterin dehydratase"/>
    <property type="match status" value="1"/>
</dbReference>
<dbReference type="InterPro" id="IPR001533">
    <property type="entry name" value="Pterin_deHydtase"/>
</dbReference>
<organism evidence="6 7">
    <name type="scientific">Meyerozyma guilliermondii (strain ATCC 6260 / CBS 566 / DSM 6381 / JCM 1539 / NBRC 10279 / NRRL Y-324)</name>
    <name type="common">Yeast</name>
    <name type="synonym">Candida guilliermondii</name>
    <dbReference type="NCBI Taxonomy" id="294746"/>
    <lineage>
        <taxon>Eukaryota</taxon>
        <taxon>Fungi</taxon>
        <taxon>Dikarya</taxon>
        <taxon>Ascomycota</taxon>
        <taxon>Saccharomycotina</taxon>
        <taxon>Pichiomycetes</taxon>
        <taxon>Debaryomycetaceae</taxon>
        <taxon>Meyerozyma</taxon>
    </lineage>
</organism>
<dbReference type="GeneID" id="5127182"/>
<protein>
    <recommendedName>
        <fullName evidence="3">4a-hydroxytetrahydrobiopterin dehydratase</fullName>
        <ecNumber evidence="3">4.2.1.96</ecNumber>
    </recommendedName>
    <alternativeName>
        <fullName evidence="5">4-alpha-hydroxy-tetrahydropterin dehydratase</fullName>
    </alternativeName>
</protein>
<evidence type="ECO:0000256" key="2">
    <source>
        <dbReference type="ARBA" id="ARBA00006472"/>
    </source>
</evidence>
<dbReference type="PANTHER" id="PTHR12599">
    <property type="entry name" value="PTERIN-4-ALPHA-CARBINOLAMINE DEHYDRATASE"/>
    <property type="match status" value="1"/>
</dbReference>
<dbReference type="GO" id="GO:0008124">
    <property type="term" value="F:4-alpha-hydroxytetrahydrobiopterin dehydratase activity"/>
    <property type="evidence" value="ECO:0007669"/>
    <property type="project" value="UniProtKB-EC"/>
</dbReference>
<dbReference type="RefSeq" id="XP_001484979.2">
    <property type="nucleotide sequence ID" value="XM_001484929.1"/>
</dbReference>
<evidence type="ECO:0000256" key="5">
    <source>
        <dbReference type="ARBA" id="ARBA00030497"/>
    </source>
</evidence>
<keyword evidence="4" id="KW-0456">Lyase</keyword>
<dbReference type="HOGENOM" id="CLU_081974_5_0_1"/>
<dbReference type="SUPFAM" id="SSF55248">
    <property type="entry name" value="PCD-like"/>
    <property type="match status" value="1"/>
</dbReference>
<dbReference type="OrthoDB" id="277398at2759"/>
<dbReference type="PANTHER" id="PTHR12599:SF0">
    <property type="entry name" value="PTERIN-4-ALPHA-CARBINOLAMINE DEHYDRATASE"/>
    <property type="match status" value="1"/>
</dbReference>
<dbReference type="InterPro" id="IPR036428">
    <property type="entry name" value="PCD_sf"/>
</dbReference>
<keyword evidence="7" id="KW-1185">Reference proteome</keyword>
<evidence type="ECO:0000256" key="4">
    <source>
        <dbReference type="ARBA" id="ARBA00023239"/>
    </source>
</evidence>
<evidence type="ECO:0000256" key="3">
    <source>
        <dbReference type="ARBA" id="ARBA00013252"/>
    </source>
</evidence>
<dbReference type="STRING" id="294746.A5DHF7"/>
<evidence type="ECO:0000313" key="6">
    <source>
        <dbReference type="EMBL" id="EDK38610.2"/>
    </source>
</evidence>
<reference evidence="6 7" key="1">
    <citation type="journal article" date="2009" name="Nature">
        <title>Evolution of pathogenicity and sexual reproduction in eight Candida genomes.</title>
        <authorList>
            <person name="Butler G."/>
            <person name="Rasmussen M.D."/>
            <person name="Lin M.F."/>
            <person name="Santos M.A."/>
            <person name="Sakthikumar S."/>
            <person name="Munro C.A."/>
            <person name="Rheinbay E."/>
            <person name="Grabherr M."/>
            <person name="Forche A."/>
            <person name="Reedy J.L."/>
            <person name="Agrafioti I."/>
            <person name="Arnaud M.B."/>
            <person name="Bates S."/>
            <person name="Brown A.J."/>
            <person name="Brunke S."/>
            <person name="Costanzo M.C."/>
            <person name="Fitzpatrick D.A."/>
            <person name="de Groot P.W."/>
            <person name="Harris D."/>
            <person name="Hoyer L.L."/>
            <person name="Hube B."/>
            <person name="Klis F.M."/>
            <person name="Kodira C."/>
            <person name="Lennard N."/>
            <person name="Logue M.E."/>
            <person name="Martin R."/>
            <person name="Neiman A.M."/>
            <person name="Nikolaou E."/>
            <person name="Quail M.A."/>
            <person name="Quinn J."/>
            <person name="Santos M.C."/>
            <person name="Schmitzberger F.F."/>
            <person name="Sherlock G."/>
            <person name="Shah P."/>
            <person name="Silverstein K.A."/>
            <person name="Skrzypek M.S."/>
            <person name="Soll D."/>
            <person name="Staggs R."/>
            <person name="Stansfield I."/>
            <person name="Stumpf M.P."/>
            <person name="Sudbery P.E."/>
            <person name="Srikantha T."/>
            <person name="Zeng Q."/>
            <person name="Berman J."/>
            <person name="Berriman M."/>
            <person name="Heitman J."/>
            <person name="Gow N.A."/>
            <person name="Lorenz M.C."/>
            <person name="Birren B.W."/>
            <person name="Kellis M."/>
            <person name="Cuomo C.A."/>
        </authorList>
    </citation>
    <scope>NUCLEOTIDE SEQUENCE [LARGE SCALE GENOMIC DNA]</scope>
    <source>
        <strain evidence="7">ATCC 6260 / CBS 566 / DSM 6381 / JCM 1539 / NBRC 10279 / NRRL Y-324</strain>
    </source>
</reference>
<accession>A5DHF7</accession>
<dbReference type="AlphaFoldDB" id="A5DHF7"/>
<dbReference type="CDD" id="cd00488">
    <property type="entry name" value="PCD_DCoH"/>
    <property type="match status" value="1"/>
</dbReference>
<dbReference type="KEGG" id="pgu:PGUG_02708"/>
<sequence length="158" mass="18279">MLRRFQRCLSTVSDIQKEVQALNIGLDKYRWSVSDSETDKDALVFDCKFKNFSKTWKFLNEVAILAHTMKHHPTITTTYNKVHLSLVTHDAGNKITYKDVKLASAITEKYMEEVREVQESTTKQVEDLLKTSRKQFSFTNADKMIDELLSLKNGKAKN</sequence>
<comment type="similarity">
    <text evidence="2">Belongs to the pterin-4-alpha-carbinolamine dehydratase family.</text>
</comment>